<dbReference type="EMBL" id="LSDA01000011">
    <property type="protein sequence ID" value="KXB60613.1"/>
    <property type="molecule type" value="Genomic_DNA"/>
</dbReference>
<comment type="caution">
    <text evidence="1">The sequence shown here is derived from an EMBL/GenBank/DDBJ whole genome shotgun (WGS) entry which is preliminary data.</text>
</comment>
<keyword evidence="2" id="KW-1185">Reference proteome</keyword>
<dbReference type="OrthoDB" id="2060880at2"/>
<dbReference type="RefSeq" id="WP_060930361.1">
    <property type="nucleotide sequence ID" value="NZ_KQ959775.1"/>
</dbReference>
<sequence length="105" mass="11249">MQKLIAKYPILYLSKQYEVGEELIANDPDTVKAWIDAETAEWADDDDEGIESDGTADSVVTTEVVSPPKAIPMSAEAGLVGDAVGAETDENLVGRVPKTTARARK</sequence>
<evidence type="ECO:0000313" key="1">
    <source>
        <dbReference type="EMBL" id="KXB60613.1"/>
    </source>
</evidence>
<accession>A0A133ZYT6</accession>
<name>A0A133ZYT6_9FIRM</name>
<protein>
    <submittedName>
        <fullName evidence="1">Uncharacterized protein</fullName>
    </submittedName>
</protein>
<dbReference type="AlphaFoldDB" id="A0A133ZYT6"/>
<organism evidence="1 2">
    <name type="scientific">Lachnoanaerobaculum saburreum</name>
    <dbReference type="NCBI Taxonomy" id="467210"/>
    <lineage>
        <taxon>Bacteria</taxon>
        <taxon>Bacillati</taxon>
        <taxon>Bacillota</taxon>
        <taxon>Clostridia</taxon>
        <taxon>Lachnospirales</taxon>
        <taxon>Lachnospiraceae</taxon>
        <taxon>Lachnoanaerobaculum</taxon>
    </lineage>
</organism>
<dbReference type="Proteomes" id="UP000070394">
    <property type="component" value="Unassembled WGS sequence"/>
</dbReference>
<evidence type="ECO:0000313" key="2">
    <source>
        <dbReference type="Proteomes" id="UP000070394"/>
    </source>
</evidence>
<dbReference type="PATRIC" id="fig|467210.3.peg.389"/>
<dbReference type="STRING" id="467210.HMPREF1866_00394"/>
<gene>
    <name evidence="1" type="ORF">HMPREF1866_00394</name>
</gene>
<proteinExistence type="predicted"/>
<reference evidence="2" key="1">
    <citation type="submission" date="2016-01" db="EMBL/GenBank/DDBJ databases">
        <authorList>
            <person name="Mitreva M."/>
            <person name="Pepin K.H."/>
            <person name="Mihindukulasuriya K.A."/>
            <person name="Fulton R."/>
            <person name="Fronick C."/>
            <person name="O'Laughlin M."/>
            <person name="Miner T."/>
            <person name="Herter B."/>
            <person name="Rosa B.A."/>
            <person name="Cordes M."/>
            <person name="Tomlinson C."/>
            <person name="Wollam A."/>
            <person name="Palsikar V.B."/>
            <person name="Mardis E.R."/>
            <person name="Wilson R.K."/>
        </authorList>
    </citation>
    <scope>NUCLEOTIDE SEQUENCE [LARGE SCALE GENOMIC DNA]</scope>
    <source>
        <strain evidence="2">DNF00896</strain>
    </source>
</reference>